<comment type="caution">
    <text evidence="2">The sequence shown here is derived from an EMBL/GenBank/DDBJ whole genome shotgun (WGS) entry which is preliminary data.</text>
</comment>
<dbReference type="SUPFAM" id="SSF53098">
    <property type="entry name" value="Ribonuclease H-like"/>
    <property type="match status" value="1"/>
</dbReference>
<dbReference type="Proteomes" id="UP001231189">
    <property type="component" value="Unassembled WGS sequence"/>
</dbReference>
<dbReference type="InterPro" id="IPR002156">
    <property type="entry name" value="RNaseH_domain"/>
</dbReference>
<feature type="domain" description="RNase H type-1" evidence="1">
    <location>
        <begin position="36"/>
        <end position="158"/>
    </location>
</feature>
<dbReference type="GO" id="GO:0004523">
    <property type="term" value="F:RNA-DNA hybrid ribonuclease activity"/>
    <property type="evidence" value="ECO:0007669"/>
    <property type="project" value="InterPro"/>
</dbReference>
<name>A0AAD8RM59_LOLMU</name>
<protein>
    <recommendedName>
        <fullName evidence="1">RNase H type-1 domain-containing protein</fullName>
    </recommendedName>
</protein>
<dbReference type="EMBL" id="JAUUTY010000005">
    <property type="protein sequence ID" value="KAK1627157.1"/>
    <property type="molecule type" value="Genomic_DNA"/>
</dbReference>
<dbReference type="GO" id="GO:0003676">
    <property type="term" value="F:nucleic acid binding"/>
    <property type="evidence" value="ECO:0007669"/>
    <property type="project" value="InterPro"/>
</dbReference>
<gene>
    <name evidence="2" type="ORF">QYE76_001472</name>
</gene>
<dbReference type="InterPro" id="IPR044730">
    <property type="entry name" value="RNase_H-like_dom_plant"/>
</dbReference>
<dbReference type="CDD" id="cd06222">
    <property type="entry name" value="RNase_H_like"/>
    <property type="match status" value="1"/>
</dbReference>
<evidence type="ECO:0000259" key="1">
    <source>
        <dbReference type="Pfam" id="PF13456"/>
    </source>
</evidence>
<accession>A0AAD8RM59</accession>
<evidence type="ECO:0000313" key="2">
    <source>
        <dbReference type="EMBL" id="KAK1627157.1"/>
    </source>
</evidence>
<evidence type="ECO:0000313" key="3">
    <source>
        <dbReference type="Proteomes" id="UP001231189"/>
    </source>
</evidence>
<keyword evidence="3" id="KW-1185">Reference proteome</keyword>
<reference evidence="2" key="1">
    <citation type="submission" date="2023-07" db="EMBL/GenBank/DDBJ databases">
        <title>A chromosome-level genome assembly of Lolium multiflorum.</title>
        <authorList>
            <person name="Chen Y."/>
            <person name="Copetti D."/>
            <person name="Kolliker R."/>
            <person name="Studer B."/>
        </authorList>
    </citation>
    <scope>NUCLEOTIDE SEQUENCE</scope>
    <source>
        <strain evidence="2">02402/16</strain>
        <tissue evidence="2">Leaf</tissue>
    </source>
</reference>
<dbReference type="InterPro" id="IPR052929">
    <property type="entry name" value="RNase_H-like_EbsB-rel"/>
</dbReference>
<proteinExistence type="predicted"/>
<organism evidence="2 3">
    <name type="scientific">Lolium multiflorum</name>
    <name type="common">Italian ryegrass</name>
    <name type="synonym">Lolium perenne subsp. multiflorum</name>
    <dbReference type="NCBI Taxonomy" id="4521"/>
    <lineage>
        <taxon>Eukaryota</taxon>
        <taxon>Viridiplantae</taxon>
        <taxon>Streptophyta</taxon>
        <taxon>Embryophyta</taxon>
        <taxon>Tracheophyta</taxon>
        <taxon>Spermatophyta</taxon>
        <taxon>Magnoliopsida</taxon>
        <taxon>Liliopsida</taxon>
        <taxon>Poales</taxon>
        <taxon>Poaceae</taxon>
        <taxon>BOP clade</taxon>
        <taxon>Pooideae</taxon>
        <taxon>Poodae</taxon>
        <taxon>Poeae</taxon>
        <taxon>Poeae Chloroplast Group 2 (Poeae type)</taxon>
        <taxon>Loliodinae</taxon>
        <taxon>Loliinae</taxon>
        <taxon>Lolium</taxon>
    </lineage>
</organism>
<dbReference type="InterPro" id="IPR012337">
    <property type="entry name" value="RNaseH-like_sf"/>
</dbReference>
<dbReference type="Pfam" id="PF13456">
    <property type="entry name" value="RVT_3"/>
    <property type="match status" value="1"/>
</dbReference>
<dbReference type="PANTHER" id="PTHR47074">
    <property type="entry name" value="BNAC02G40300D PROTEIN"/>
    <property type="match status" value="1"/>
</dbReference>
<sequence length="186" mass="20011">MSILAMTANAAKVGANKAQVTTVKWSKPEVRQVKVNVDASFYADSCTGAIGAVIRDVKGDFIAASTNYIPHVASAMVAEALAMKEGIGLAHRMGCSRVVAESDSLEVIQACNGEQRWWNEASAIFADCVDAAINLDSISFTHCPRESNEVAHSLARFCFDAKSDCTWVDEPPSFLLQPLLDDVTIL</sequence>
<dbReference type="Gene3D" id="3.30.420.10">
    <property type="entry name" value="Ribonuclease H-like superfamily/Ribonuclease H"/>
    <property type="match status" value="1"/>
</dbReference>
<dbReference type="PANTHER" id="PTHR47074:SF11">
    <property type="entry name" value="REVERSE TRANSCRIPTASE-LIKE PROTEIN"/>
    <property type="match status" value="1"/>
</dbReference>
<dbReference type="InterPro" id="IPR036397">
    <property type="entry name" value="RNaseH_sf"/>
</dbReference>
<dbReference type="AlphaFoldDB" id="A0AAD8RM59"/>